<gene>
    <name evidence="1" type="ordered locus">cce_5192</name>
</gene>
<proteinExistence type="predicted"/>
<organism evidence="1 2">
    <name type="scientific">Crocosphaera subtropica (strain ATCC 51142 / BH68)</name>
    <name type="common">Cyanothece sp. (strain ATCC 51142)</name>
    <dbReference type="NCBI Taxonomy" id="43989"/>
    <lineage>
        <taxon>Bacteria</taxon>
        <taxon>Bacillati</taxon>
        <taxon>Cyanobacteriota</taxon>
        <taxon>Cyanophyceae</taxon>
        <taxon>Oscillatoriophycideae</taxon>
        <taxon>Chroococcales</taxon>
        <taxon>Aphanothecaceae</taxon>
        <taxon>Crocosphaera</taxon>
        <taxon>Crocosphaera subtropica</taxon>
    </lineage>
</organism>
<dbReference type="Pfam" id="PF01527">
    <property type="entry name" value="HTH_Tnp_1"/>
    <property type="match status" value="1"/>
</dbReference>
<evidence type="ECO:0000313" key="1">
    <source>
        <dbReference type="EMBL" id="ACB54538.1"/>
    </source>
</evidence>
<dbReference type="KEGG" id="cyt:cce_5192"/>
<dbReference type="AlphaFoldDB" id="B1X327"/>
<keyword evidence="2" id="KW-1185">Reference proteome</keyword>
<dbReference type="GO" id="GO:0043565">
    <property type="term" value="F:sequence-specific DNA binding"/>
    <property type="evidence" value="ECO:0007669"/>
    <property type="project" value="InterPro"/>
</dbReference>
<dbReference type="eggNOG" id="COG2963">
    <property type="taxonomic scope" value="Bacteria"/>
</dbReference>
<dbReference type="InterPro" id="IPR036388">
    <property type="entry name" value="WH-like_DNA-bd_sf"/>
</dbReference>
<dbReference type="Gene3D" id="1.10.10.10">
    <property type="entry name" value="Winged helix-like DNA-binding domain superfamily/Winged helix DNA-binding domain"/>
    <property type="match status" value="1"/>
</dbReference>
<accession>B1X327</accession>
<dbReference type="GO" id="GO:0006313">
    <property type="term" value="P:DNA transposition"/>
    <property type="evidence" value="ECO:0007669"/>
    <property type="project" value="InterPro"/>
</dbReference>
<dbReference type="Proteomes" id="UP000001203">
    <property type="component" value="Chromosome linear"/>
</dbReference>
<protein>
    <submittedName>
        <fullName evidence="1">Transposase</fullName>
    </submittedName>
</protein>
<dbReference type="EMBL" id="CP000807">
    <property type="protein sequence ID" value="ACB54538.1"/>
    <property type="molecule type" value="Genomic_DNA"/>
</dbReference>
<dbReference type="InterPro" id="IPR010921">
    <property type="entry name" value="Trp_repressor/repl_initiator"/>
</dbReference>
<dbReference type="InterPro" id="IPR002514">
    <property type="entry name" value="Transposase_8"/>
</dbReference>
<dbReference type="HOGENOM" id="CLU_027402_36_1_3"/>
<dbReference type="GO" id="GO:0004803">
    <property type="term" value="F:transposase activity"/>
    <property type="evidence" value="ECO:0007669"/>
    <property type="project" value="InterPro"/>
</dbReference>
<dbReference type="STRING" id="43989.cce_5192"/>
<sequence>MLLLNYQQQEKKMQRKRYSAEFKAKIALEAIKGLKTVNEIAGEFGVHPTQIQQWKKQLLERLPDIFSQKQEKRKKQDEELTAQLYQQIGQLKVELDWVKKKAGLLGK</sequence>
<dbReference type="SUPFAM" id="SSF48295">
    <property type="entry name" value="TrpR-like"/>
    <property type="match status" value="1"/>
</dbReference>
<reference evidence="1 2" key="1">
    <citation type="journal article" date="2008" name="Proc. Natl. Acad. Sci. U.S.A.">
        <title>The genome of Cyanothece 51142, a unicellular diazotrophic cyanobacterium important in the marine nitrogen cycle.</title>
        <authorList>
            <person name="Welsh E.A."/>
            <person name="Liberton M."/>
            <person name="Stoeckel J."/>
            <person name="Loh T."/>
            <person name="Elvitigala T."/>
            <person name="Wang C."/>
            <person name="Wollam A."/>
            <person name="Fulton R.S."/>
            <person name="Clifton S.W."/>
            <person name="Jacobs J.M."/>
            <person name="Aurora R."/>
            <person name="Ghosh B.K."/>
            <person name="Sherman L.A."/>
            <person name="Smith R.D."/>
            <person name="Wilson R.K."/>
            <person name="Pakrasi H.B."/>
        </authorList>
    </citation>
    <scope>NUCLEOTIDE SEQUENCE [LARGE SCALE GENOMIC DNA]</scope>
    <source>
        <strain evidence="2">ATCC 51142 / BH68</strain>
    </source>
</reference>
<name>B1X327_CROS5</name>
<evidence type="ECO:0000313" key="2">
    <source>
        <dbReference type="Proteomes" id="UP000001203"/>
    </source>
</evidence>